<proteinExistence type="inferred from homology"/>
<sequence>MARYDLIATYMMANRKNGTLYTGSTSDLWTRIGQHKSGQGSVFTAKYGCNRLVWCEFHQDISAALHRERRLKAWPRQWKINLIEEVNPDWKDLTMTLPFT</sequence>
<dbReference type="AlphaFoldDB" id="A0A399QWV5"/>
<dbReference type="OrthoDB" id="287318at2"/>
<keyword evidence="4" id="KW-1185">Reference proteome</keyword>
<evidence type="ECO:0000256" key="1">
    <source>
        <dbReference type="ARBA" id="ARBA00007435"/>
    </source>
</evidence>
<dbReference type="CDD" id="cd10448">
    <property type="entry name" value="GIY-YIG_unchar_3"/>
    <property type="match status" value="1"/>
</dbReference>
<dbReference type="PANTHER" id="PTHR34477:SF5">
    <property type="entry name" value="BSL5627 PROTEIN"/>
    <property type="match status" value="1"/>
</dbReference>
<organism evidence="3 4">
    <name type="scientific">Henriciella barbarensis</name>
    <dbReference type="NCBI Taxonomy" id="86342"/>
    <lineage>
        <taxon>Bacteria</taxon>
        <taxon>Pseudomonadati</taxon>
        <taxon>Pseudomonadota</taxon>
        <taxon>Alphaproteobacteria</taxon>
        <taxon>Hyphomonadales</taxon>
        <taxon>Hyphomonadaceae</taxon>
        <taxon>Henriciella</taxon>
    </lineage>
</organism>
<evidence type="ECO:0000313" key="3">
    <source>
        <dbReference type="EMBL" id="RIJ23390.1"/>
    </source>
</evidence>
<dbReference type="Gene3D" id="3.40.1440.10">
    <property type="entry name" value="GIY-YIG endonuclease"/>
    <property type="match status" value="1"/>
</dbReference>
<dbReference type="PROSITE" id="PS50164">
    <property type="entry name" value="GIY_YIG"/>
    <property type="match status" value="1"/>
</dbReference>
<accession>A0A399QWV5</accession>
<gene>
    <name evidence="3" type="ORF">D1224_03730</name>
</gene>
<dbReference type="Pfam" id="PF01541">
    <property type="entry name" value="GIY-YIG"/>
    <property type="match status" value="1"/>
</dbReference>
<dbReference type="EMBL" id="QWGB01000005">
    <property type="protein sequence ID" value="RIJ23390.1"/>
    <property type="molecule type" value="Genomic_DNA"/>
</dbReference>
<dbReference type="Proteomes" id="UP000265431">
    <property type="component" value="Unassembled WGS sequence"/>
</dbReference>
<evidence type="ECO:0000313" key="4">
    <source>
        <dbReference type="Proteomes" id="UP000265431"/>
    </source>
</evidence>
<dbReference type="SUPFAM" id="SSF82771">
    <property type="entry name" value="GIY-YIG endonuclease"/>
    <property type="match status" value="1"/>
</dbReference>
<dbReference type="PANTHER" id="PTHR34477">
    <property type="entry name" value="UPF0213 PROTEIN YHBQ"/>
    <property type="match status" value="1"/>
</dbReference>
<protein>
    <submittedName>
        <fullName evidence="3">GIY-YIG nuclease family protein</fullName>
    </submittedName>
</protein>
<name>A0A399QWV5_9PROT</name>
<dbReference type="InterPro" id="IPR000305">
    <property type="entry name" value="GIY-YIG_endonuc"/>
</dbReference>
<reference evidence="3 4" key="1">
    <citation type="submission" date="2018-08" db="EMBL/GenBank/DDBJ databases">
        <title>Henriciella mobilis sp. nov., isolated from seawater.</title>
        <authorList>
            <person name="Cheng H."/>
            <person name="Wu Y.-H."/>
            <person name="Xu X.-W."/>
            <person name="Guo L.-L."/>
        </authorList>
    </citation>
    <scope>NUCLEOTIDE SEQUENCE [LARGE SCALE GENOMIC DNA]</scope>
    <source>
        <strain evidence="3 4">CCUG66934</strain>
    </source>
</reference>
<feature type="domain" description="GIY-YIG" evidence="2">
    <location>
        <begin position="5"/>
        <end position="82"/>
    </location>
</feature>
<comment type="caution">
    <text evidence="3">The sequence shown here is derived from an EMBL/GenBank/DDBJ whole genome shotgun (WGS) entry which is preliminary data.</text>
</comment>
<comment type="similarity">
    <text evidence="1">Belongs to the UPF0213 family.</text>
</comment>
<dbReference type="RefSeq" id="WP_119378580.1">
    <property type="nucleotide sequence ID" value="NZ_QWGB01000005.1"/>
</dbReference>
<evidence type="ECO:0000259" key="2">
    <source>
        <dbReference type="PROSITE" id="PS50164"/>
    </source>
</evidence>
<dbReference type="InterPro" id="IPR035901">
    <property type="entry name" value="GIY-YIG_endonuc_sf"/>
</dbReference>
<dbReference type="InterPro" id="IPR050190">
    <property type="entry name" value="UPF0213_domain"/>
</dbReference>